<dbReference type="Proteomes" id="UP000193778">
    <property type="component" value="Unassembled WGS sequence"/>
</dbReference>
<reference evidence="3" key="1">
    <citation type="submission" date="2017-03" db="EMBL/GenBank/DDBJ databases">
        <authorList>
            <person name="Rodrigo-Torres L."/>
            <person name="Arahal R.D."/>
            <person name="Lucena T."/>
        </authorList>
    </citation>
    <scope>NUCLEOTIDE SEQUENCE [LARGE SCALE GENOMIC DNA]</scope>
    <source>
        <strain evidence="3">CECT 8411</strain>
    </source>
</reference>
<evidence type="ECO:0000313" key="2">
    <source>
        <dbReference type="EMBL" id="SLN64916.1"/>
    </source>
</evidence>
<sequence>MENPKETAEKLFRKADSIVGPEHAKKKLNILSAALLYDPNHSAALEATAWGFHEVGLPEASLGYLNLALVHGPHSNMAWTLAETIVRQIHERLPTPQAKNNLVLRMREFLEQDYVGERLKHYPLSGDAVLIRKVNKECYAKNMIERGQLMFAQTEFHRQSEGKDGHDPNENKPKTVDLLPNGPLHIGSDDAPFHKKLGYGASISGDGDVTIASSTLQIGGQYSISCFSALCKENRDSFFEKYEWSKFGQYAVVIRRPHEFIEQVRKAMIQQQKPYLSSGLVTYLPKAALAAFFPAIYQPFLKSVERFESEFEYRFALNNREIGLVEVGSISEIAEIVPTENLKVRLSELFPAED</sequence>
<dbReference type="RefSeq" id="WP_085823710.1">
    <property type="nucleotide sequence ID" value="NZ_FWFP01000010.1"/>
</dbReference>
<keyword evidence="3" id="KW-1185">Reference proteome</keyword>
<accession>A0A1X6ZXX1</accession>
<feature type="compositionally biased region" description="Basic and acidic residues" evidence="1">
    <location>
        <begin position="158"/>
        <end position="175"/>
    </location>
</feature>
<organism evidence="2 3">
    <name type="scientific">Ruegeria meonggei</name>
    <dbReference type="NCBI Taxonomy" id="1446476"/>
    <lineage>
        <taxon>Bacteria</taxon>
        <taxon>Pseudomonadati</taxon>
        <taxon>Pseudomonadota</taxon>
        <taxon>Alphaproteobacteria</taxon>
        <taxon>Rhodobacterales</taxon>
        <taxon>Roseobacteraceae</taxon>
        <taxon>Ruegeria</taxon>
    </lineage>
</organism>
<feature type="region of interest" description="Disordered" evidence="1">
    <location>
        <begin position="158"/>
        <end position="180"/>
    </location>
</feature>
<gene>
    <name evidence="2" type="ORF">RUM8411_03221</name>
</gene>
<protein>
    <submittedName>
        <fullName evidence="2">Uncharacterized protein</fullName>
    </submittedName>
</protein>
<dbReference type="EMBL" id="FWFP01000010">
    <property type="protein sequence ID" value="SLN64916.1"/>
    <property type="molecule type" value="Genomic_DNA"/>
</dbReference>
<evidence type="ECO:0000313" key="3">
    <source>
        <dbReference type="Proteomes" id="UP000193778"/>
    </source>
</evidence>
<proteinExistence type="predicted"/>
<dbReference type="AlphaFoldDB" id="A0A1X6ZXX1"/>
<evidence type="ECO:0000256" key="1">
    <source>
        <dbReference type="SAM" id="MobiDB-lite"/>
    </source>
</evidence>
<name>A0A1X6ZXX1_9RHOB</name>